<dbReference type="Proteomes" id="UP001497700">
    <property type="component" value="Unassembled WGS sequence"/>
</dbReference>
<name>A0ACB9YTP0_9PEZI</name>
<accession>A0ACB9YTP0</accession>
<dbReference type="EMBL" id="MU393523">
    <property type="protein sequence ID" value="KAI4862563.1"/>
    <property type="molecule type" value="Genomic_DNA"/>
</dbReference>
<comment type="caution">
    <text evidence="1">The sequence shown here is derived from an EMBL/GenBank/DDBJ whole genome shotgun (WGS) entry which is preliminary data.</text>
</comment>
<protein>
    <submittedName>
        <fullName evidence="1">Serine hydrolase FSH</fullName>
    </submittedName>
</protein>
<proteinExistence type="predicted"/>
<reference evidence="1 2" key="1">
    <citation type="journal article" date="2022" name="New Phytol.">
        <title>Ecological generalism drives hyperdiversity of secondary metabolite gene clusters in xylarialean endophytes.</title>
        <authorList>
            <person name="Franco M.E.E."/>
            <person name="Wisecaver J.H."/>
            <person name="Arnold A.E."/>
            <person name="Ju Y.M."/>
            <person name="Slot J.C."/>
            <person name="Ahrendt S."/>
            <person name="Moore L.P."/>
            <person name="Eastman K.E."/>
            <person name="Scott K."/>
            <person name="Konkel Z."/>
            <person name="Mondo S.J."/>
            <person name="Kuo A."/>
            <person name="Hayes R.D."/>
            <person name="Haridas S."/>
            <person name="Andreopoulos B."/>
            <person name="Riley R."/>
            <person name="LaButti K."/>
            <person name="Pangilinan J."/>
            <person name="Lipzen A."/>
            <person name="Amirebrahimi M."/>
            <person name="Yan J."/>
            <person name="Adam C."/>
            <person name="Keymanesh K."/>
            <person name="Ng V."/>
            <person name="Louie K."/>
            <person name="Northen T."/>
            <person name="Drula E."/>
            <person name="Henrissat B."/>
            <person name="Hsieh H.M."/>
            <person name="Youens-Clark K."/>
            <person name="Lutzoni F."/>
            <person name="Miadlikowska J."/>
            <person name="Eastwood D.C."/>
            <person name="Hamelin R.C."/>
            <person name="Grigoriev I.V."/>
            <person name="U'Ren J.M."/>
        </authorList>
    </citation>
    <scope>NUCLEOTIDE SEQUENCE [LARGE SCALE GENOMIC DNA]</scope>
    <source>
        <strain evidence="1 2">CBS 119005</strain>
    </source>
</reference>
<keyword evidence="2" id="KW-1185">Reference proteome</keyword>
<keyword evidence="1" id="KW-0378">Hydrolase</keyword>
<evidence type="ECO:0000313" key="2">
    <source>
        <dbReference type="Proteomes" id="UP001497700"/>
    </source>
</evidence>
<sequence length="217" mass="23545">MRWLCLHGRGTSAQIFEMQTARIREALGRDHEFVFVNGTVPTDPDVGADAITDEFFGYVAHNVEQDQELCDSMIELVESQGPFDGLMGFSEGGTVAAMMLVEDARHGSFGGLKCAVFFCAAPPFNPDLARTGAIKYADPNTDGVLLTIPTAHIWSQTAGVDEIKVHQALSRLCDEKVREIFLHDLGHDVPGSKSENGLAGSLRAIEHVVDTAMGNNR</sequence>
<organism evidence="1 2">
    <name type="scientific">Hypoxylon rubiginosum</name>
    <dbReference type="NCBI Taxonomy" id="110542"/>
    <lineage>
        <taxon>Eukaryota</taxon>
        <taxon>Fungi</taxon>
        <taxon>Dikarya</taxon>
        <taxon>Ascomycota</taxon>
        <taxon>Pezizomycotina</taxon>
        <taxon>Sordariomycetes</taxon>
        <taxon>Xylariomycetidae</taxon>
        <taxon>Xylariales</taxon>
        <taxon>Hypoxylaceae</taxon>
        <taxon>Hypoxylon</taxon>
    </lineage>
</organism>
<gene>
    <name evidence="1" type="ORF">F4820DRAFT_18898</name>
</gene>
<evidence type="ECO:0000313" key="1">
    <source>
        <dbReference type="EMBL" id="KAI4862563.1"/>
    </source>
</evidence>